<keyword evidence="8 10" id="KW-0030">Aminoacyl-tRNA synthetase</keyword>
<comment type="similarity">
    <text evidence="10">Belongs to the class-II aminoacyl-tRNA synthetase family. ProS type 1 subfamily.</text>
</comment>
<name>A0A7Y0LY80_CELFI</name>
<dbReference type="InterPro" id="IPR002316">
    <property type="entry name" value="Pro-tRNA-ligase_IIa"/>
</dbReference>
<feature type="domain" description="Aminoacyl-transfer RNA synthetases class-II family profile" evidence="11">
    <location>
        <begin position="35"/>
        <end position="497"/>
    </location>
</feature>
<dbReference type="InterPro" id="IPR002314">
    <property type="entry name" value="aa-tRNA-synt_IIb"/>
</dbReference>
<dbReference type="GO" id="GO:0005829">
    <property type="term" value="C:cytosol"/>
    <property type="evidence" value="ECO:0007669"/>
    <property type="project" value="TreeGrafter"/>
</dbReference>
<dbReference type="RefSeq" id="WP_169323933.1">
    <property type="nucleotide sequence ID" value="NZ_JABCJJ010000005.1"/>
</dbReference>
<dbReference type="InterPro" id="IPR006195">
    <property type="entry name" value="aa-tRNA-synth_II"/>
</dbReference>
<keyword evidence="13" id="KW-1185">Reference proteome</keyword>
<evidence type="ECO:0000259" key="11">
    <source>
        <dbReference type="PROSITE" id="PS50862"/>
    </source>
</evidence>
<organism evidence="12 13">
    <name type="scientific">Cellulomonas fimi</name>
    <dbReference type="NCBI Taxonomy" id="1708"/>
    <lineage>
        <taxon>Bacteria</taxon>
        <taxon>Bacillati</taxon>
        <taxon>Actinomycetota</taxon>
        <taxon>Actinomycetes</taxon>
        <taxon>Micrococcales</taxon>
        <taxon>Cellulomonadaceae</taxon>
        <taxon>Cellulomonas</taxon>
    </lineage>
</organism>
<dbReference type="Gene3D" id="3.40.50.800">
    <property type="entry name" value="Anticodon-binding domain"/>
    <property type="match status" value="1"/>
</dbReference>
<evidence type="ECO:0000256" key="1">
    <source>
        <dbReference type="ARBA" id="ARBA00004496"/>
    </source>
</evidence>
<dbReference type="EC" id="6.1.1.15" evidence="10"/>
<dbReference type="PANTHER" id="PTHR42753:SF2">
    <property type="entry name" value="PROLINE--TRNA LIGASE"/>
    <property type="match status" value="1"/>
</dbReference>
<evidence type="ECO:0000256" key="3">
    <source>
        <dbReference type="ARBA" id="ARBA00022490"/>
    </source>
</evidence>
<dbReference type="InterPro" id="IPR033730">
    <property type="entry name" value="ProRS_core_prok"/>
</dbReference>
<dbReference type="PANTHER" id="PTHR42753">
    <property type="entry name" value="MITOCHONDRIAL RIBOSOME PROTEIN L39/PROLYL-TRNA LIGASE FAMILY MEMBER"/>
    <property type="match status" value="1"/>
</dbReference>
<keyword evidence="7 10" id="KW-0648">Protein biosynthesis</keyword>
<comment type="catalytic activity">
    <reaction evidence="9 10">
        <text>tRNA(Pro) + L-proline + ATP = L-prolyl-tRNA(Pro) + AMP + diphosphate</text>
        <dbReference type="Rhea" id="RHEA:14305"/>
        <dbReference type="Rhea" id="RHEA-COMP:9700"/>
        <dbReference type="Rhea" id="RHEA-COMP:9702"/>
        <dbReference type="ChEBI" id="CHEBI:30616"/>
        <dbReference type="ChEBI" id="CHEBI:33019"/>
        <dbReference type="ChEBI" id="CHEBI:60039"/>
        <dbReference type="ChEBI" id="CHEBI:78442"/>
        <dbReference type="ChEBI" id="CHEBI:78532"/>
        <dbReference type="ChEBI" id="CHEBI:456215"/>
        <dbReference type="EC" id="6.1.1.15"/>
    </reaction>
</comment>
<dbReference type="NCBIfam" id="TIGR00409">
    <property type="entry name" value="proS_fam_II"/>
    <property type="match status" value="1"/>
</dbReference>
<dbReference type="InterPro" id="IPR007214">
    <property type="entry name" value="YbaK/aa-tRNA-synth-assoc-dom"/>
</dbReference>
<dbReference type="Pfam" id="PF03129">
    <property type="entry name" value="HGTP_anticodon"/>
    <property type="match status" value="1"/>
</dbReference>
<accession>A0A7Y0LY80</accession>
<dbReference type="InterPro" id="IPR036621">
    <property type="entry name" value="Anticodon-bd_dom_sf"/>
</dbReference>
<dbReference type="SUPFAM" id="SSF55681">
    <property type="entry name" value="Class II aaRS and biotin synthetases"/>
    <property type="match status" value="1"/>
</dbReference>
<evidence type="ECO:0000256" key="2">
    <source>
        <dbReference type="ARBA" id="ARBA00011738"/>
    </source>
</evidence>
<keyword evidence="5 10" id="KW-0547">Nucleotide-binding</keyword>
<dbReference type="InterPro" id="IPR050062">
    <property type="entry name" value="Pro-tRNA_synthetase"/>
</dbReference>
<keyword evidence="3 10" id="KW-0963">Cytoplasm</keyword>
<dbReference type="PROSITE" id="PS50862">
    <property type="entry name" value="AA_TRNA_LIGASE_II"/>
    <property type="match status" value="1"/>
</dbReference>
<dbReference type="FunFam" id="3.30.930.10:FF:000066">
    <property type="entry name" value="Proline--tRNA ligase"/>
    <property type="match status" value="1"/>
</dbReference>
<evidence type="ECO:0000256" key="7">
    <source>
        <dbReference type="ARBA" id="ARBA00022917"/>
    </source>
</evidence>
<gene>
    <name evidence="10" type="primary">proS</name>
    <name evidence="12" type="ORF">HIR71_04855</name>
</gene>
<evidence type="ECO:0000313" key="13">
    <source>
        <dbReference type="Proteomes" id="UP000562124"/>
    </source>
</evidence>
<reference evidence="12 13" key="1">
    <citation type="submission" date="2020-04" db="EMBL/GenBank/DDBJ databases">
        <title>Sequencing and Assembly of C. fimi.</title>
        <authorList>
            <person name="Ramsey A.R."/>
        </authorList>
    </citation>
    <scope>NUCLEOTIDE SEQUENCE [LARGE SCALE GENOMIC DNA]</scope>
    <source>
        <strain evidence="12 13">SB</strain>
    </source>
</reference>
<sequence>MLLRMSSLFVRTLREDPVDAEVASHRLLVRAGYIRRAAPGIYTWLPLGLRVLRKVEAVVREELDAAGAQEVHFPALLPKEPYEATGRWTEYGPNIFRLQDRKGGDYLLAPTHEELFTLTVKDLYSSYKDLPLTLYQIQTKYRDEARPRAGLIRGREFIMKDAYSFDVDDAGLEGSYQVQRATYQRIFDRLGLDYVIVAATSGAMGGSRSEEFLTPTPIGEDTYVRSAGGYAANVEAVTTPAPPAIPFHDAPAAHVESTPDTPTIETLVAFANEKLPRSDRPWTAADTLKNVVLALVHPTGERELLVVGLPGDREVDPKRLEASVAPAEVETATEADLAARPELVKGYIGPAVLGENAGVDADGVARGVRYLLDPRIVAGTRWITGANEPGRHVVDLVAGRDFLAAGQDGAQNTVEAAEVRAGDEAPDGSGPLELARGIEIGHIFALGRKYAQALGLTVLDQNGKAVVVTMGSYGIGVSRVMAALAEAHHDDAGLAWPAQVAPAHVHVVATGKDPAVLEAAESLATTLSGRGIEVLYDDRVKVSPGVKFADAELLGVPLVVVVGRGLAEGVVEVRPRRTGDGDVGAEQVPVADAPDRILELVDALLVH</sequence>
<dbReference type="GO" id="GO:0005524">
    <property type="term" value="F:ATP binding"/>
    <property type="evidence" value="ECO:0007669"/>
    <property type="project" value="UniProtKB-UniRule"/>
</dbReference>
<dbReference type="InterPro" id="IPR023717">
    <property type="entry name" value="Pro-tRNA-Synthase_IIa_type1"/>
</dbReference>
<dbReference type="Gene3D" id="3.30.930.10">
    <property type="entry name" value="Bira Bifunctional Protein, Domain 2"/>
    <property type="match status" value="2"/>
</dbReference>
<dbReference type="NCBIfam" id="NF006625">
    <property type="entry name" value="PRK09194.1"/>
    <property type="match status" value="1"/>
</dbReference>
<dbReference type="HAMAP" id="MF_01569">
    <property type="entry name" value="Pro_tRNA_synth_type1"/>
    <property type="match status" value="1"/>
</dbReference>
<dbReference type="InterPro" id="IPR045864">
    <property type="entry name" value="aa-tRNA-synth_II/BPL/LPL"/>
</dbReference>
<comment type="subunit">
    <text evidence="2 10">Homodimer.</text>
</comment>
<dbReference type="PRINTS" id="PR01046">
    <property type="entry name" value="TRNASYNTHPRO"/>
</dbReference>
<proteinExistence type="inferred from homology"/>
<dbReference type="Proteomes" id="UP000562124">
    <property type="component" value="Unassembled WGS sequence"/>
</dbReference>
<protein>
    <recommendedName>
        <fullName evidence="10">Proline--tRNA ligase</fullName>
        <ecNumber evidence="10">6.1.1.15</ecNumber>
    </recommendedName>
    <alternativeName>
        <fullName evidence="10">Prolyl-tRNA synthetase</fullName>
        <shortName evidence="10">ProRS</shortName>
    </alternativeName>
</protein>
<evidence type="ECO:0000256" key="5">
    <source>
        <dbReference type="ARBA" id="ARBA00022741"/>
    </source>
</evidence>
<evidence type="ECO:0000256" key="10">
    <source>
        <dbReference type="HAMAP-Rule" id="MF_01569"/>
    </source>
</evidence>
<evidence type="ECO:0000256" key="4">
    <source>
        <dbReference type="ARBA" id="ARBA00022598"/>
    </source>
</evidence>
<dbReference type="InterPro" id="IPR004500">
    <property type="entry name" value="Pro-tRNA-synth_IIa_bac-type"/>
</dbReference>
<evidence type="ECO:0000313" key="12">
    <source>
        <dbReference type="EMBL" id="NMR19558.1"/>
    </source>
</evidence>
<dbReference type="Pfam" id="PF04073">
    <property type="entry name" value="tRNA_edit"/>
    <property type="match status" value="1"/>
</dbReference>
<dbReference type="Gene3D" id="3.90.960.10">
    <property type="entry name" value="YbaK/aminoacyl-tRNA synthetase-associated domain"/>
    <property type="match status" value="1"/>
</dbReference>
<comment type="caution">
    <text evidence="12">The sequence shown here is derived from an EMBL/GenBank/DDBJ whole genome shotgun (WGS) entry which is preliminary data.</text>
</comment>
<comment type="function">
    <text evidence="10">Catalyzes the attachment of proline to tRNA(Pro) in a two-step reaction: proline is first activated by ATP to form Pro-AMP and then transferred to the acceptor end of tRNA(Pro). As ProRS can inadvertently accommodate and process non-cognate amino acids such as alanine and cysteine, to avoid such errors it has two additional distinct editing activities against alanine. One activity is designated as 'pretransfer' editing and involves the tRNA(Pro)-independent hydrolysis of activated Ala-AMP. The other activity is designated 'posttransfer' editing and involves deacylation of mischarged Ala-tRNA(Pro). The misacylated Cys-tRNA(Pro) is not edited by ProRS.</text>
</comment>
<dbReference type="SUPFAM" id="SSF55826">
    <property type="entry name" value="YbaK/ProRS associated domain"/>
    <property type="match status" value="1"/>
</dbReference>
<evidence type="ECO:0000256" key="6">
    <source>
        <dbReference type="ARBA" id="ARBA00022840"/>
    </source>
</evidence>
<evidence type="ECO:0000256" key="8">
    <source>
        <dbReference type="ARBA" id="ARBA00023146"/>
    </source>
</evidence>
<dbReference type="Pfam" id="PF00587">
    <property type="entry name" value="tRNA-synt_2b"/>
    <property type="match status" value="1"/>
</dbReference>
<comment type="domain">
    <text evidence="10">Consists of three domains: the N-terminal catalytic domain, the editing domain and the C-terminal anticodon-binding domain.</text>
</comment>
<dbReference type="GO" id="GO:0002161">
    <property type="term" value="F:aminoacyl-tRNA deacylase activity"/>
    <property type="evidence" value="ECO:0007669"/>
    <property type="project" value="InterPro"/>
</dbReference>
<keyword evidence="4 10" id="KW-0436">Ligase</keyword>
<dbReference type="EMBL" id="JABCJJ010000005">
    <property type="protein sequence ID" value="NMR19558.1"/>
    <property type="molecule type" value="Genomic_DNA"/>
</dbReference>
<comment type="subcellular location">
    <subcellularLocation>
        <location evidence="1 10">Cytoplasm</location>
    </subcellularLocation>
</comment>
<dbReference type="SUPFAM" id="SSF52954">
    <property type="entry name" value="Class II aaRS ABD-related"/>
    <property type="match status" value="1"/>
</dbReference>
<dbReference type="CDD" id="cd00779">
    <property type="entry name" value="ProRS_core_prok"/>
    <property type="match status" value="1"/>
</dbReference>
<dbReference type="AlphaFoldDB" id="A0A7Y0LY80"/>
<keyword evidence="6 10" id="KW-0067">ATP-binding</keyword>
<dbReference type="GO" id="GO:0006433">
    <property type="term" value="P:prolyl-tRNA aminoacylation"/>
    <property type="evidence" value="ECO:0007669"/>
    <property type="project" value="UniProtKB-UniRule"/>
</dbReference>
<evidence type="ECO:0000256" key="9">
    <source>
        <dbReference type="ARBA" id="ARBA00047671"/>
    </source>
</evidence>
<dbReference type="InterPro" id="IPR004154">
    <property type="entry name" value="Anticodon-bd"/>
</dbReference>
<dbReference type="InterPro" id="IPR036754">
    <property type="entry name" value="YbaK/aa-tRNA-synt-asso_dom_sf"/>
</dbReference>
<dbReference type="GO" id="GO:0004827">
    <property type="term" value="F:proline-tRNA ligase activity"/>
    <property type="evidence" value="ECO:0007669"/>
    <property type="project" value="UniProtKB-UniRule"/>
</dbReference>